<sequence>MVGDSSGDVGGSGAVGDDPGPNGSPLRDSAKGKGVVIVVEEPIEKEQTIEAAPVEIREENIEIREVDIAFRPPAMAATS</sequence>
<name>A0ACC0P3F1_RHOML</name>
<evidence type="ECO:0000313" key="1">
    <source>
        <dbReference type="EMBL" id="KAI8559701.1"/>
    </source>
</evidence>
<proteinExistence type="predicted"/>
<gene>
    <name evidence="1" type="ORF">RHMOL_Rhmol04G0194500</name>
</gene>
<dbReference type="EMBL" id="CM046391">
    <property type="protein sequence ID" value="KAI8559701.1"/>
    <property type="molecule type" value="Genomic_DNA"/>
</dbReference>
<keyword evidence="2" id="KW-1185">Reference proteome</keyword>
<evidence type="ECO:0000313" key="2">
    <source>
        <dbReference type="Proteomes" id="UP001062846"/>
    </source>
</evidence>
<accession>A0ACC0P3F1</accession>
<comment type="caution">
    <text evidence="1">The sequence shown here is derived from an EMBL/GenBank/DDBJ whole genome shotgun (WGS) entry which is preliminary data.</text>
</comment>
<dbReference type="Proteomes" id="UP001062846">
    <property type="component" value="Chromosome 4"/>
</dbReference>
<reference evidence="1" key="1">
    <citation type="submission" date="2022-02" db="EMBL/GenBank/DDBJ databases">
        <title>Plant Genome Project.</title>
        <authorList>
            <person name="Zhang R.-G."/>
        </authorList>
    </citation>
    <scope>NUCLEOTIDE SEQUENCE</scope>
    <source>
        <strain evidence="1">AT1</strain>
    </source>
</reference>
<protein>
    <submittedName>
        <fullName evidence="1">Uncharacterized protein</fullName>
    </submittedName>
</protein>
<organism evidence="1 2">
    <name type="scientific">Rhododendron molle</name>
    <name type="common">Chinese azalea</name>
    <name type="synonym">Azalea mollis</name>
    <dbReference type="NCBI Taxonomy" id="49168"/>
    <lineage>
        <taxon>Eukaryota</taxon>
        <taxon>Viridiplantae</taxon>
        <taxon>Streptophyta</taxon>
        <taxon>Embryophyta</taxon>
        <taxon>Tracheophyta</taxon>
        <taxon>Spermatophyta</taxon>
        <taxon>Magnoliopsida</taxon>
        <taxon>eudicotyledons</taxon>
        <taxon>Gunneridae</taxon>
        <taxon>Pentapetalae</taxon>
        <taxon>asterids</taxon>
        <taxon>Ericales</taxon>
        <taxon>Ericaceae</taxon>
        <taxon>Ericoideae</taxon>
        <taxon>Rhodoreae</taxon>
        <taxon>Rhododendron</taxon>
    </lineage>
</organism>